<dbReference type="Pfam" id="PF00787">
    <property type="entry name" value="PX"/>
    <property type="match status" value="1"/>
</dbReference>
<dbReference type="InterPro" id="IPR037191">
    <property type="entry name" value="VPS9_dom_sf"/>
</dbReference>
<dbReference type="PROSITE" id="PS50195">
    <property type="entry name" value="PX"/>
    <property type="match status" value="1"/>
</dbReference>
<dbReference type="InterPro" id="IPR036871">
    <property type="entry name" value="PX_dom_sf"/>
</dbReference>
<dbReference type="GO" id="GO:0035091">
    <property type="term" value="F:phosphatidylinositol binding"/>
    <property type="evidence" value="ECO:0007669"/>
    <property type="project" value="InterPro"/>
</dbReference>
<dbReference type="SMART" id="SM00228">
    <property type="entry name" value="PDZ"/>
    <property type="match status" value="1"/>
</dbReference>
<keyword evidence="4" id="KW-1185">Reference proteome</keyword>
<evidence type="ECO:0000259" key="2">
    <source>
        <dbReference type="PROSITE" id="PS51205"/>
    </source>
</evidence>
<dbReference type="InterPro" id="IPR001478">
    <property type="entry name" value="PDZ"/>
</dbReference>
<dbReference type="PANTHER" id="PTHR23101">
    <property type="entry name" value="RAB GDP/GTP EXCHANGE FACTOR"/>
    <property type="match status" value="1"/>
</dbReference>
<evidence type="ECO:0000259" key="1">
    <source>
        <dbReference type="PROSITE" id="PS50195"/>
    </source>
</evidence>
<dbReference type="PANTHER" id="PTHR23101:SF25">
    <property type="entry name" value="GTPASE-ACTIVATING PROTEIN AND VPS9 DOMAIN-CONTAINING PROTEIN 1"/>
    <property type="match status" value="1"/>
</dbReference>
<accession>A0AAD7XMB4</accession>
<dbReference type="Gene3D" id="3.30.1520.10">
    <property type="entry name" value="Phox-like domain"/>
    <property type="match status" value="1"/>
</dbReference>
<dbReference type="Gene3D" id="1.20.1050.80">
    <property type="entry name" value="VPS9 domain"/>
    <property type="match status" value="1"/>
</dbReference>
<evidence type="ECO:0000313" key="3">
    <source>
        <dbReference type="EMBL" id="KAJ8604063.1"/>
    </source>
</evidence>
<feature type="domain" description="PX" evidence="1">
    <location>
        <begin position="260"/>
        <end position="381"/>
    </location>
</feature>
<gene>
    <name evidence="3" type="ORF">CTAYLR_001750</name>
</gene>
<dbReference type="AlphaFoldDB" id="A0AAD7XMB4"/>
<dbReference type="SUPFAM" id="SSF109993">
    <property type="entry name" value="VPS9 domain"/>
    <property type="match status" value="1"/>
</dbReference>
<dbReference type="GO" id="GO:0005829">
    <property type="term" value="C:cytosol"/>
    <property type="evidence" value="ECO:0007669"/>
    <property type="project" value="TreeGrafter"/>
</dbReference>
<dbReference type="InterPro" id="IPR036034">
    <property type="entry name" value="PDZ_sf"/>
</dbReference>
<organism evidence="3 4">
    <name type="scientific">Chrysophaeum taylorii</name>
    <dbReference type="NCBI Taxonomy" id="2483200"/>
    <lineage>
        <taxon>Eukaryota</taxon>
        <taxon>Sar</taxon>
        <taxon>Stramenopiles</taxon>
        <taxon>Ochrophyta</taxon>
        <taxon>Pelagophyceae</taxon>
        <taxon>Pelagomonadales</taxon>
        <taxon>Pelagomonadaceae</taxon>
        <taxon>Chrysophaeum</taxon>
    </lineage>
</organism>
<feature type="domain" description="VPS9" evidence="2">
    <location>
        <begin position="506"/>
        <end position="643"/>
    </location>
</feature>
<protein>
    <recommendedName>
        <fullName evidence="5">VPS9 domain-containing protein</fullName>
    </recommendedName>
</protein>
<evidence type="ECO:0008006" key="5">
    <source>
        <dbReference type="Google" id="ProtNLM"/>
    </source>
</evidence>
<dbReference type="SMART" id="SM00167">
    <property type="entry name" value="VPS9"/>
    <property type="match status" value="1"/>
</dbReference>
<name>A0AAD7XMB4_9STRA</name>
<dbReference type="PROSITE" id="PS51205">
    <property type="entry name" value="VPS9"/>
    <property type="match status" value="1"/>
</dbReference>
<evidence type="ECO:0000313" key="4">
    <source>
        <dbReference type="Proteomes" id="UP001230188"/>
    </source>
</evidence>
<dbReference type="InterPro" id="IPR003123">
    <property type="entry name" value="VPS9"/>
</dbReference>
<dbReference type="EMBL" id="JAQMWT010000340">
    <property type="protein sequence ID" value="KAJ8604063.1"/>
    <property type="molecule type" value="Genomic_DNA"/>
</dbReference>
<dbReference type="Gene3D" id="2.30.42.10">
    <property type="match status" value="1"/>
</dbReference>
<dbReference type="GO" id="GO:0005085">
    <property type="term" value="F:guanyl-nucleotide exchange factor activity"/>
    <property type="evidence" value="ECO:0007669"/>
    <property type="project" value="InterPro"/>
</dbReference>
<proteinExistence type="predicted"/>
<sequence>MYTSVRWQQVREEGLRGNPVLLPREFLVVPEALRRRETVRAVPVVEPAGVVMMSEEFKEEAVELLPVPAQVQESDEEEERPGSLPISSDDKVLAVHEGSLYRARLRGSSKGLGVTVKSTSDGRIVVHALPRPNEKQRGQAEAAGVKVGDELLGMGEDFFEKSMTLAELVARIKARPEVLLILKRGQLKSGETRMASLLRDQSVIDDVQASVLSSMMAHLEDRLEAWDSRADLLAGSFSKTTPRRRFKDDFSDLDTSSVQQHVRPALCVRILGTDYLEDHTVYIIWVLDVLAGAEWRVQRRFREFFELHEQLVGMRPSMEKLDFPMRRPSIYETVHSVNDRRVRLERHLRRVSGMLFSARLHNKSPDVALALETFLDVPKRRASLELLERNPDLMLRQAVQVAVFQLLALPVFEKIVSDVVNSLLHADLESGADLLSKMKAYIDHLQHYILDGASDFLRAVALRRQPRIPEDDLASLMSAAVRRQIETDVFVPLMDKLHALLERDVHHLDATLQYKCRAARSRPQSFFGIPLHQISPSSWESAIYQLANIASYTLPCDKLDALLAAAKEIPNLYIAEHPGTNAHLGADDFLPIFIYVLINANIPLLYLKIILCALCDPDKKLSETGYYLATFEAAVQHISELEL</sequence>
<dbReference type="GO" id="GO:0030139">
    <property type="term" value="C:endocytic vesicle"/>
    <property type="evidence" value="ECO:0007669"/>
    <property type="project" value="TreeGrafter"/>
</dbReference>
<dbReference type="SUPFAM" id="SSF50156">
    <property type="entry name" value="PDZ domain-like"/>
    <property type="match status" value="1"/>
</dbReference>
<comment type="caution">
    <text evidence="3">The sequence shown here is derived from an EMBL/GenBank/DDBJ whole genome shotgun (WGS) entry which is preliminary data.</text>
</comment>
<reference evidence="3" key="1">
    <citation type="submission" date="2023-01" db="EMBL/GenBank/DDBJ databases">
        <title>Metagenome sequencing of chrysophaentin producing Chrysophaeum taylorii.</title>
        <authorList>
            <person name="Davison J."/>
            <person name="Bewley C."/>
        </authorList>
    </citation>
    <scope>NUCLEOTIDE SEQUENCE</scope>
    <source>
        <strain evidence="3">NIES-1699</strain>
    </source>
</reference>
<dbReference type="InterPro" id="IPR001683">
    <property type="entry name" value="PX_dom"/>
</dbReference>
<dbReference type="GO" id="GO:0016192">
    <property type="term" value="P:vesicle-mediated transport"/>
    <property type="evidence" value="ECO:0007669"/>
    <property type="project" value="InterPro"/>
</dbReference>
<dbReference type="Pfam" id="PF02204">
    <property type="entry name" value="VPS9"/>
    <property type="match status" value="1"/>
</dbReference>
<dbReference type="SUPFAM" id="SSF64268">
    <property type="entry name" value="PX domain"/>
    <property type="match status" value="1"/>
</dbReference>
<dbReference type="GO" id="GO:0031267">
    <property type="term" value="F:small GTPase binding"/>
    <property type="evidence" value="ECO:0007669"/>
    <property type="project" value="TreeGrafter"/>
</dbReference>
<dbReference type="InterPro" id="IPR045046">
    <property type="entry name" value="Vps9-like"/>
</dbReference>
<dbReference type="Proteomes" id="UP001230188">
    <property type="component" value="Unassembled WGS sequence"/>
</dbReference>